<dbReference type="Gene3D" id="3.90.1170.20">
    <property type="entry name" value="Quinolinate phosphoribosyl transferase, N-terminal domain"/>
    <property type="match status" value="1"/>
</dbReference>
<comment type="catalytic activity">
    <reaction evidence="11 12">
        <text>nicotinate beta-D-ribonucleotide + CO2 + diphosphate = quinolinate + 5-phospho-alpha-D-ribose 1-diphosphate + 2 H(+)</text>
        <dbReference type="Rhea" id="RHEA:12733"/>
        <dbReference type="ChEBI" id="CHEBI:15378"/>
        <dbReference type="ChEBI" id="CHEBI:16526"/>
        <dbReference type="ChEBI" id="CHEBI:29959"/>
        <dbReference type="ChEBI" id="CHEBI:33019"/>
        <dbReference type="ChEBI" id="CHEBI:57502"/>
        <dbReference type="ChEBI" id="CHEBI:58017"/>
        <dbReference type="EC" id="2.4.2.19"/>
    </reaction>
</comment>
<dbReference type="InterPro" id="IPR002638">
    <property type="entry name" value="Quinolinate_PRibosylTrfase_C"/>
</dbReference>
<dbReference type="Pfam" id="PF01729">
    <property type="entry name" value="QRPTase_C"/>
    <property type="match status" value="1"/>
</dbReference>
<dbReference type="InterPro" id="IPR027277">
    <property type="entry name" value="NadC/ModD"/>
</dbReference>
<comment type="pathway">
    <text evidence="2 12">Cofactor biosynthesis; NAD(+) biosynthesis; nicotinate D-ribonucleotide from quinolinate: step 1/1.</text>
</comment>
<comment type="function">
    <text evidence="1 12">Involved in the catabolism of quinolinic acid (QA).</text>
</comment>
<evidence type="ECO:0000256" key="12">
    <source>
        <dbReference type="PIRNR" id="PIRNR006250"/>
    </source>
</evidence>
<evidence type="ECO:0000259" key="14">
    <source>
        <dbReference type="Pfam" id="PF02749"/>
    </source>
</evidence>
<evidence type="ECO:0000256" key="1">
    <source>
        <dbReference type="ARBA" id="ARBA00003237"/>
    </source>
</evidence>
<feature type="domain" description="Quinolinate phosphoribosyl transferase C-terminal" evidence="13">
    <location>
        <begin position="90"/>
        <end position="264"/>
    </location>
</feature>
<evidence type="ECO:0000256" key="10">
    <source>
        <dbReference type="ARBA" id="ARBA00033102"/>
    </source>
</evidence>
<dbReference type="NCBIfam" id="TIGR00078">
    <property type="entry name" value="nadC"/>
    <property type="match status" value="1"/>
</dbReference>
<dbReference type="GO" id="GO:0004514">
    <property type="term" value="F:nicotinate-nucleotide diphosphorylase (carboxylating) activity"/>
    <property type="evidence" value="ECO:0007669"/>
    <property type="project" value="UniProtKB-EC"/>
</dbReference>
<dbReference type="InterPro" id="IPR022412">
    <property type="entry name" value="Quinolinate_PRibosylTrfase_N"/>
</dbReference>
<dbReference type="CDD" id="cd01572">
    <property type="entry name" value="QPRTase"/>
    <property type="match status" value="1"/>
</dbReference>
<sequence length="267" mass="28795">MSRLASLLPTTFGQTIDAWLAEDIPSFDYGGYVVGDDIKIATLVTWNFEEGAEIIPNDRKVQVAVVQGPARLILMGERLALNILARCSGVASRARRLRNIADSCGFQGIVAGTRKTTPGFRLIEKYGMQVGGADTHRMDLSSMVMLKDNHIWATGSITKAVEQARMVAGFSTKIEVECQSEAEAMEAIDAGADIVMLDNFKPDELELAAANIKASCLGAKRQVPIEASGGITEDNAAEYMVPSIDIISFGSMTQSVPHVDFSLKIAH</sequence>
<evidence type="ECO:0000313" key="16">
    <source>
        <dbReference type="Proteomes" id="UP001139887"/>
    </source>
</evidence>
<evidence type="ECO:0000256" key="7">
    <source>
        <dbReference type="ARBA" id="ARBA00022642"/>
    </source>
</evidence>
<protein>
    <recommendedName>
        <fullName evidence="6 12">Nicotinate-nucleotide pyrophosphorylase [carboxylating]</fullName>
        <ecNumber evidence="5 12">2.4.2.19</ecNumber>
    </recommendedName>
    <alternativeName>
        <fullName evidence="10 12">Quinolinate phosphoribosyltransferase [decarboxylating]</fullName>
    </alternativeName>
</protein>
<name>A0A9W8I4L8_9FUNG</name>
<gene>
    <name evidence="15" type="primary">BNA6</name>
    <name evidence="15" type="ORF">IWW36_005124</name>
</gene>
<reference evidence="15" key="1">
    <citation type="submission" date="2022-07" db="EMBL/GenBank/DDBJ databases">
        <title>Phylogenomic reconstructions and comparative analyses of Kickxellomycotina fungi.</title>
        <authorList>
            <person name="Reynolds N.K."/>
            <person name="Stajich J.E."/>
            <person name="Barry K."/>
            <person name="Grigoriev I.V."/>
            <person name="Crous P."/>
            <person name="Smith M.E."/>
        </authorList>
    </citation>
    <scope>NUCLEOTIDE SEQUENCE</scope>
    <source>
        <strain evidence="15">NRRL 1566</strain>
    </source>
</reference>
<dbReference type="OrthoDB" id="10067394at2759"/>
<keyword evidence="8 12" id="KW-0328">Glycosyltransferase</keyword>
<dbReference type="GO" id="GO:0005737">
    <property type="term" value="C:cytoplasm"/>
    <property type="evidence" value="ECO:0007669"/>
    <property type="project" value="TreeGrafter"/>
</dbReference>
<dbReference type="InterPro" id="IPR004393">
    <property type="entry name" value="NadC"/>
</dbReference>
<comment type="caution">
    <text evidence="15">The sequence shown here is derived from an EMBL/GenBank/DDBJ whole genome shotgun (WGS) entry which is preliminary data.</text>
</comment>
<evidence type="ECO:0000256" key="9">
    <source>
        <dbReference type="ARBA" id="ARBA00022679"/>
    </source>
</evidence>
<dbReference type="InterPro" id="IPR037128">
    <property type="entry name" value="Quinolinate_PRibosylTase_N_sf"/>
</dbReference>
<dbReference type="PANTHER" id="PTHR32179">
    <property type="entry name" value="NICOTINATE-NUCLEOTIDE PYROPHOSPHORYLASE [CARBOXYLATING]"/>
    <property type="match status" value="1"/>
</dbReference>
<dbReference type="Proteomes" id="UP001139887">
    <property type="component" value="Unassembled WGS sequence"/>
</dbReference>
<evidence type="ECO:0000256" key="4">
    <source>
        <dbReference type="ARBA" id="ARBA00011218"/>
    </source>
</evidence>
<evidence type="ECO:0000256" key="8">
    <source>
        <dbReference type="ARBA" id="ARBA00022676"/>
    </source>
</evidence>
<dbReference type="FunFam" id="3.20.20.70:FF:000090">
    <property type="entry name" value="Nicotinate-nucleotide pyrophosphorylase [carboxylating]"/>
    <property type="match status" value="1"/>
</dbReference>
<keyword evidence="9 12" id="KW-0808">Transferase</keyword>
<dbReference type="PIRSF" id="PIRSF006250">
    <property type="entry name" value="NadC_ModD"/>
    <property type="match status" value="1"/>
</dbReference>
<dbReference type="EC" id="2.4.2.19" evidence="5 12"/>
<evidence type="ECO:0000256" key="2">
    <source>
        <dbReference type="ARBA" id="ARBA00004893"/>
    </source>
</evidence>
<dbReference type="InterPro" id="IPR013785">
    <property type="entry name" value="Aldolase_TIM"/>
</dbReference>
<dbReference type="SUPFAM" id="SSF54675">
    <property type="entry name" value="Nicotinate/Quinolinate PRTase N-terminal domain-like"/>
    <property type="match status" value="1"/>
</dbReference>
<dbReference type="PANTHER" id="PTHR32179:SF3">
    <property type="entry name" value="NICOTINATE-NUCLEOTIDE PYROPHOSPHORYLASE [CARBOXYLATING]"/>
    <property type="match status" value="1"/>
</dbReference>
<comment type="subunit">
    <text evidence="4 12">Hexamer formed by 3 homodimers.</text>
</comment>
<dbReference type="Pfam" id="PF02749">
    <property type="entry name" value="QRPTase_N"/>
    <property type="match status" value="1"/>
</dbReference>
<accession>A0A9W8I4L8</accession>
<proteinExistence type="inferred from homology"/>
<evidence type="ECO:0000313" key="15">
    <source>
        <dbReference type="EMBL" id="KAJ2844595.1"/>
    </source>
</evidence>
<evidence type="ECO:0000256" key="6">
    <source>
        <dbReference type="ARBA" id="ARBA00020990"/>
    </source>
</evidence>
<dbReference type="Gene3D" id="3.20.20.70">
    <property type="entry name" value="Aldolase class I"/>
    <property type="match status" value="1"/>
</dbReference>
<dbReference type="AlphaFoldDB" id="A0A9W8I4L8"/>
<comment type="similarity">
    <text evidence="3 12">Belongs to the NadC/ModD family.</text>
</comment>
<evidence type="ECO:0000256" key="3">
    <source>
        <dbReference type="ARBA" id="ARBA00009400"/>
    </source>
</evidence>
<evidence type="ECO:0000256" key="11">
    <source>
        <dbReference type="ARBA" id="ARBA00047445"/>
    </source>
</evidence>
<keyword evidence="7 12" id="KW-0662">Pyridine nucleotide biosynthesis</keyword>
<feature type="domain" description="Quinolinate phosphoribosyl transferase N-terminal" evidence="14">
    <location>
        <begin position="44"/>
        <end position="88"/>
    </location>
</feature>
<dbReference type="EMBL" id="JANBUW010001035">
    <property type="protein sequence ID" value="KAJ2844595.1"/>
    <property type="molecule type" value="Genomic_DNA"/>
</dbReference>
<dbReference type="InterPro" id="IPR036068">
    <property type="entry name" value="Nicotinate_pribotase-like_C"/>
</dbReference>
<evidence type="ECO:0000259" key="13">
    <source>
        <dbReference type="Pfam" id="PF01729"/>
    </source>
</evidence>
<keyword evidence="16" id="KW-1185">Reference proteome</keyword>
<organism evidence="15 16">
    <name type="scientific">Coemansia brasiliensis</name>
    <dbReference type="NCBI Taxonomy" id="2650707"/>
    <lineage>
        <taxon>Eukaryota</taxon>
        <taxon>Fungi</taxon>
        <taxon>Fungi incertae sedis</taxon>
        <taxon>Zoopagomycota</taxon>
        <taxon>Kickxellomycotina</taxon>
        <taxon>Kickxellomycetes</taxon>
        <taxon>Kickxellales</taxon>
        <taxon>Kickxellaceae</taxon>
        <taxon>Coemansia</taxon>
    </lineage>
</organism>
<dbReference type="SUPFAM" id="SSF51690">
    <property type="entry name" value="Nicotinate/Quinolinate PRTase C-terminal domain-like"/>
    <property type="match status" value="1"/>
</dbReference>
<dbReference type="GO" id="GO:0009435">
    <property type="term" value="P:NAD+ biosynthetic process"/>
    <property type="evidence" value="ECO:0007669"/>
    <property type="project" value="InterPro"/>
</dbReference>
<dbReference type="GO" id="GO:0034213">
    <property type="term" value="P:quinolinate catabolic process"/>
    <property type="evidence" value="ECO:0007669"/>
    <property type="project" value="TreeGrafter"/>
</dbReference>
<evidence type="ECO:0000256" key="5">
    <source>
        <dbReference type="ARBA" id="ARBA00011944"/>
    </source>
</evidence>